<protein>
    <recommendedName>
        <fullName evidence="2">Nucleotide-diphospho-sugar transferase domain-containing protein</fullName>
    </recommendedName>
</protein>
<dbReference type="EMBL" id="LAZR01004042">
    <property type="protein sequence ID" value="KKN12336.1"/>
    <property type="molecule type" value="Genomic_DNA"/>
</dbReference>
<evidence type="ECO:0000313" key="1">
    <source>
        <dbReference type="EMBL" id="KKN12336.1"/>
    </source>
</evidence>
<gene>
    <name evidence="1" type="ORF">LCGC14_1017550</name>
</gene>
<sequence length="253" mass="29038">MINGQITYTKSVDMSMKLVNESLRSFRKYAGWNMILNKGLSKDTWESVGSKFDYGLMENGRLDSMKKTGDKVLNTKLACVFNNVLFWHAVLEYGRPMVFVEHDIICKADYLKYKFDEYLILNIEDAIKGNPKLNKSGIFSLTDEDQQIIKTVDWSLFHNKLNSTKPGIHKLVDLEEYSLSYYKNNRWKRSPMVPGTACYALTPKGAERLIHAAKTYGLDQSDFIINSATVNIEYVLPSPVRFNTTYINTSHIT</sequence>
<reference evidence="1" key="1">
    <citation type="journal article" date="2015" name="Nature">
        <title>Complex archaea that bridge the gap between prokaryotes and eukaryotes.</title>
        <authorList>
            <person name="Spang A."/>
            <person name="Saw J.H."/>
            <person name="Jorgensen S.L."/>
            <person name="Zaremba-Niedzwiedzka K."/>
            <person name="Martijn J."/>
            <person name="Lind A.E."/>
            <person name="van Eijk R."/>
            <person name="Schleper C."/>
            <person name="Guy L."/>
            <person name="Ettema T.J."/>
        </authorList>
    </citation>
    <scope>NUCLEOTIDE SEQUENCE</scope>
</reference>
<name>A0A0F9QGQ1_9ZZZZ</name>
<comment type="caution">
    <text evidence="1">The sequence shown here is derived from an EMBL/GenBank/DDBJ whole genome shotgun (WGS) entry which is preliminary data.</text>
</comment>
<evidence type="ECO:0008006" key="2">
    <source>
        <dbReference type="Google" id="ProtNLM"/>
    </source>
</evidence>
<dbReference type="AlphaFoldDB" id="A0A0F9QGQ1"/>
<proteinExistence type="predicted"/>
<organism evidence="1">
    <name type="scientific">marine sediment metagenome</name>
    <dbReference type="NCBI Taxonomy" id="412755"/>
    <lineage>
        <taxon>unclassified sequences</taxon>
        <taxon>metagenomes</taxon>
        <taxon>ecological metagenomes</taxon>
    </lineage>
</organism>
<accession>A0A0F9QGQ1</accession>